<reference evidence="3 4" key="1">
    <citation type="submission" date="2014-03" db="EMBL/GenBank/DDBJ databases">
        <title>Draft genome of the hookworm Oesophagostomum dentatum.</title>
        <authorList>
            <person name="Mitreva M."/>
        </authorList>
    </citation>
    <scope>NUCLEOTIDE SEQUENCE [LARGE SCALE GENOMIC DNA]</scope>
    <source>
        <strain evidence="3 4">OD-Hann</strain>
    </source>
</reference>
<dbReference type="Proteomes" id="UP000053660">
    <property type="component" value="Unassembled WGS sequence"/>
</dbReference>
<name>A0A0B1SZZ0_OESDE</name>
<dbReference type="AlphaFoldDB" id="A0A0B1SZZ0"/>
<sequence length="266" mass="29787">MTVISDHSTTVLMGVVGLIHLLAIPFLMFFDALRKKKNDVCTTPYKGTTLFGTHTPEVNGSIRHKRISRWSDDDSDTERRYPRHNFTALSKRFLDMEEQHSGGDPFPRYRLNFDEDTPSSSSEKQDAVDASAAATSTPISSGGFRKPHRSDSRAFTEVSKYHHHPGSGDWSPLSRRRIDDSDDEVMDSSPIARGTMSCPPYRQPLRSRLRNRPIPRLDFSRVSCSPESLSSPATTTDSTASSMSSSSKPAKQRPPSRHSRMGISWD</sequence>
<accession>A0A0B1SZZ0</accession>
<proteinExistence type="predicted"/>
<protein>
    <submittedName>
        <fullName evidence="3">Uncharacterized protein</fullName>
    </submittedName>
</protein>
<feature type="compositionally biased region" description="Low complexity" evidence="1">
    <location>
        <begin position="228"/>
        <end position="247"/>
    </location>
</feature>
<feature type="compositionally biased region" description="Basic residues" evidence="1">
    <location>
        <begin position="250"/>
        <end position="260"/>
    </location>
</feature>
<keyword evidence="4" id="KW-1185">Reference proteome</keyword>
<gene>
    <name evidence="3" type="ORF">OESDEN_09286</name>
</gene>
<evidence type="ECO:0000256" key="1">
    <source>
        <dbReference type="SAM" id="MobiDB-lite"/>
    </source>
</evidence>
<organism evidence="3 4">
    <name type="scientific">Oesophagostomum dentatum</name>
    <name type="common">Nodular worm</name>
    <dbReference type="NCBI Taxonomy" id="61180"/>
    <lineage>
        <taxon>Eukaryota</taxon>
        <taxon>Metazoa</taxon>
        <taxon>Ecdysozoa</taxon>
        <taxon>Nematoda</taxon>
        <taxon>Chromadorea</taxon>
        <taxon>Rhabditida</taxon>
        <taxon>Rhabditina</taxon>
        <taxon>Rhabditomorpha</taxon>
        <taxon>Strongyloidea</taxon>
        <taxon>Strongylidae</taxon>
        <taxon>Oesophagostomum</taxon>
    </lineage>
</organism>
<keyword evidence="2" id="KW-0812">Transmembrane</keyword>
<feature type="region of interest" description="Disordered" evidence="1">
    <location>
        <begin position="98"/>
        <end position="266"/>
    </location>
</feature>
<keyword evidence="2" id="KW-0472">Membrane</keyword>
<dbReference type="OrthoDB" id="5337378at2759"/>
<feature type="compositionally biased region" description="Low complexity" evidence="1">
    <location>
        <begin position="128"/>
        <end position="141"/>
    </location>
</feature>
<evidence type="ECO:0000313" key="3">
    <source>
        <dbReference type="EMBL" id="KHJ90858.1"/>
    </source>
</evidence>
<evidence type="ECO:0000313" key="4">
    <source>
        <dbReference type="Proteomes" id="UP000053660"/>
    </source>
</evidence>
<keyword evidence="2" id="KW-1133">Transmembrane helix</keyword>
<feature type="transmembrane region" description="Helical" evidence="2">
    <location>
        <begin position="12"/>
        <end position="30"/>
    </location>
</feature>
<evidence type="ECO:0000256" key="2">
    <source>
        <dbReference type="SAM" id="Phobius"/>
    </source>
</evidence>
<dbReference type="EMBL" id="KN552589">
    <property type="protein sequence ID" value="KHJ90858.1"/>
    <property type="molecule type" value="Genomic_DNA"/>
</dbReference>